<name>A0A0C3F8R6_PILCF</name>
<evidence type="ECO:0000313" key="3">
    <source>
        <dbReference type="EMBL" id="KIM76299.1"/>
    </source>
</evidence>
<evidence type="ECO:0000256" key="1">
    <source>
        <dbReference type="SAM" id="MobiDB-lite"/>
    </source>
</evidence>
<sequence>MILVSENDISLTKASPSPSDGQTIDPPPVYVASLPPSATATRPPATPKPTNYICIKTDKSIKGHYVIDPSLSVPRSLLPPLDAGESEDDRKNVKFDSKFGGVDASISLLGDAQDPSVDEAKLKKRTSLDVKCEHGSIKLRLRTCSSATATPLPFHLNVTGCHGSVDVALPRTFQGPMTIYSNHGSVKFSDDVLERMGHSNEIDNTRRCFVGDLSLLGDDDGGWKGDEVNIRTEHSSVKVRLVDEAEPEIPTGKVGLISRVLGAIL</sequence>
<dbReference type="Pfam" id="PF24016">
    <property type="entry name" value="DUF7330"/>
    <property type="match status" value="1"/>
</dbReference>
<reference evidence="3 4" key="1">
    <citation type="submission" date="2014-04" db="EMBL/GenBank/DDBJ databases">
        <authorList>
            <consortium name="DOE Joint Genome Institute"/>
            <person name="Kuo A."/>
            <person name="Tarkka M."/>
            <person name="Buscot F."/>
            <person name="Kohler A."/>
            <person name="Nagy L.G."/>
            <person name="Floudas D."/>
            <person name="Copeland A."/>
            <person name="Barry K.W."/>
            <person name="Cichocki N."/>
            <person name="Veneault-Fourrey C."/>
            <person name="LaButti K."/>
            <person name="Lindquist E.A."/>
            <person name="Lipzen A."/>
            <person name="Lundell T."/>
            <person name="Morin E."/>
            <person name="Murat C."/>
            <person name="Sun H."/>
            <person name="Tunlid A."/>
            <person name="Henrissat B."/>
            <person name="Grigoriev I.V."/>
            <person name="Hibbett D.S."/>
            <person name="Martin F."/>
            <person name="Nordberg H.P."/>
            <person name="Cantor M.N."/>
            <person name="Hua S.X."/>
        </authorList>
    </citation>
    <scope>NUCLEOTIDE SEQUENCE [LARGE SCALE GENOMIC DNA]</scope>
    <source>
        <strain evidence="3 4">F 1598</strain>
    </source>
</reference>
<dbReference type="InParanoid" id="A0A0C3F8R6"/>
<dbReference type="HOGENOM" id="CLU_070382_3_0_1"/>
<dbReference type="EMBL" id="KN833036">
    <property type="protein sequence ID" value="KIM76299.1"/>
    <property type="molecule type" value="Genomic_DNA"/>
</dbReference>
<dbReference type="Proteomes" id="UP000054166">
    <property type="component" value="Unassembled WGS sequence"/>
</dbReference>
<dbReference type="STRING" id="765440.A0A0C3F8R6"/>
<dbReference type="AlphaFoldDB" id="A0A0C3F8R6"/>
<reference evidence="4" key="2">
    <citation type="submission" date="2015-01" db="EMBL/GenBank/DDBJ databases">
        <title>Evolutionary Origins and Diversification of the Mycorrhizal Mutualists.</title>
        <authorList>
            <consortium name="DOE Joint Genome Institute"/>
            <consortium name="Mycorrhizal Genomics Consortium"/>
            <person name="Kohler A."/>
            <person name="Kuo A."/>
            <person name="Nagy L.G."/>
            <person name="Floudas D."/>
            <person name="Copeland A."/>
            <person name="Barry K.W."/>
            <person name="Cichocki N."/>
            <person name="Veneault-Fourrey C."/>
            <person name="LaButti K."/>
            <person name="Lindquist E.A."/>
            <person name="Lipzen A."/>
            <person name="Lundell T."/>
            <person name="Morin E."/>
            <person name="Murat C."/>
            <person name="Riley R."/>
            <person name="Ohm R."/>
            <person name="Sun H."/>
            <person name="Tunlid A."/>
            <person name="Henrissat B."/>
            <person name="Grigoriev I.V."/>
            <person name="Hibbett D.S."/>
            <person name="Martin F."/>
        </authorList>
    </citation>
    <scope>NUCLEOTIDE SEQUENCE [LARGE SCALE GENOMIC DNA]</scope>
    <source>
        <strain evidence="4">F 1598</strain>
    </source>
</reference>
<feature type="domain" description="DUF7330" evidence="2">
    <location>
        <begin position="51"/>
        <end position="244"/>
    </location>
</feature>
<evidence type="ECO:0000259" key="2">
    <source>
        <dbReference type="Pfam" id="PF24016"/>
    </source>
</evidence>
<gene>
    <name evidence="3" type="ORF">PILCRDRAFT_826477</name>
</gene>
<dbReference type="OrthoDB" id="5289249at2759"/>
<feature type="region of interest" description="Disordered" evidence="1">
    <location>
        <begin position="1"/>
        <end position="26"/>
    </location>
</feature>
<keyword evidence="4" id="KW-1185">Reference proteome</keyword>
<evidence type="ECO:0000313" key="4">
    <source>
        <dbReference type="Proteomes" id="UP000054166"/>
    </source>
</evidence>
<accession>A0A0C3F8R6</accession>
<organism evidence="3 4">
    <name type="scientific">Piloderma croceum (strain F 1598)</name>
    <dbReference type="NCBI Taxonomy" id="765440"/>
    <lineage>
        <taxon>Eukaryota</taxon>
        <taxon>Fungi</taxon>
        <taxon>Dikarya</taxon>
        <taxon>Basidiomycota</taxon>
        <taxon>Agaricomycotina</taxon>
        <taxon>Agaricomycetes</taxon>
        <taxon>Agaricomycetidae</taxon>
        <taxon>Atheliales</taxon>
        <taxon>Atheliaceae</taxon>
        <taxon>Piloderma</taxon>
    </lineage>
</organism>
<protein>
    <recommendedName>
        <fullName evidence="2">DUF7330 domain-containing protein</fullName>
    </recommendedName>
</protein>
<feature type="compositionally biased region" description="Polar residues" evidence="1">
    <location>
        <begin position="7"/>
        <end position="22"/>
    </location>
</feature>
<dbReference type="InterPro" id="IPR055754">
    <property type="entry name" value="DUF7330"/>
</dbReference>
<proteinExistence type="predicted"/>